<organism evidence="1">
    <name type="scientific">mine drainage metagenome</name>
    <dbReference type="NCBI Taxonomy" id="410659"/>
    <lineage>
        <taxon>unclassified sequences</taxon>
        <taxon>metagenomes</taxon>
        <taxon>ecological metagenomes</taxon>
    </lineage>
</organism>
<proteinExistence type="predicted"/>
<gene>
    <name evidence="1" type="ORF">CARN1_1861</name>
</gene>
<accession>E6PBZ1</accession>
<protein>
    <submittedName>
        <fullName evidence="1">Uncharacterized protein</fullName>
    </submittedName>
</protein>
<reference evidence="1" key="1">
    <citation type="submission" date="2009-10" db="EMBL/GenBank/DDBJ databases">
        <title>Diversity of trophic interactions inside an arsenic-rich microbial ecosystem.</title>
        <authorList>
            <person name="Bertin P.N."/>
            <person name="Heinrich-Salmeron A."/>
            <person name="Pelletier E."/>
            <person name="Goulhen-Chollet F."/>
            <person name="Arsene-Ploetze F."/>
            <person name="Gallien S."/>
            <person name="Calteau A."/>
            <person name="Vallenet D."/>
            <person name="Casiot C."/>
            <person name="Chane-Woon-Ming B."/>
            <person name="Giloteaux L."/>
            <person name="Barakat M."/>
            <person name="Bonnefoy V."/>
            <person name="Bruneel O."/>
            <person name="Chandler M."/>
            <person name="Cleiss J."/>
            <person name="Duran R."/>
            <person name="Elbaz-Poulichet F."/>
            <person name="Fonknechten N."/>
            <person name="Lauga B."/>
            <person name="Mornico D."/>
            <person name="Ortet P."/>
            <person name="Schaeffer C."/>
            <person name="Siguier P."/>
            <person name="Alexander Thil Smith A."/>
            <person name="Van Dorsselaer A."/>
            <person name="Weissenbach J."/>
            <person name="Medigue C."/>
            <person name="Le Paslier D."/>
        </authorList>
    </citation>
    <scope>NUCLEOTIDE SEQUENCE</scope>
</reference>
<evidence type="ECO:0000313" key="1">
    <source>
        <dbReference type="EMBL" id="CBH73974.1"/>
    </source>
</evidence>
<name>E6PBZ1_9ZZZZ</name>
<dbReference type="AlphaFoldDB" id="E6PBZ1"/>
<comment type="caution">
    <text evidence="1">The sequence shown here is derived from an EMBL/GenBank/DDBJ whole genome shotgun (WGS) entry which is preliminary data.</text>
</comment>
<dbReference type="EMBL" id="CABL01000001">
    <property type="protein sequence ID" value="CBH73974.1"/>
    <property type="molecule type" value="Genomic_DNA"/>
</dbReference>
<sequence>MVRDLVGTISREKAEMGILLTMAQPTGPMLKEAASAGFYTSPMGGKHPTIQILTIADLLDGKGIDYPSRSQRADLTFKKARRIVSEVQSLPFSALLPIGVDADRTDDDSEDDGTQD</sequence>